<dbReference type="InterPro" id="IPR014444">
    <property type="entry name" value="PH1575-like"/>
</dbReference>
<evidence type="ECO:0000259" key="2">
    <source>
        <dbReference type="Pfam" id="PF01937"/>
    </source>
</evidence>
<gene>
    <name evidence="3" type="ORF">E3J62_08170</name>
</gene>
<dbReference type="InterPro" id="IPR036075">
    <property type="entry name" value="ARMT-1-like_metal-bd_sf"/>
</dbReference>
<dbReference type="SUPFAM" id="SSF111321">
    <property type="entry name" value="AF1104-like"/>
    <property type="match status" value="1"/>
</dbReference>
<dbReference type="InterPro" id="IPR002791">
    <property type="entry name" value="ARMT1-like_metal-bd"/>
</dbReference>
<feature type="domain" description="Damage-control phosphatase ARMT1-like metal-binding" evidence="2">
    <location>
        <begin position="25"/>
        <end position="296"/>
    </location>
</feature>
<feature type="compositionally biased region" description="Basic and acidic residues" evidence="1">
    <location>
        <begin position="13"/>
        <end position="23"/>
    </location>
</feature>
<dbReference type="Gene3D" id="1.10.285.20">
    <property type="entry name" value="Uncharacterised protein PF01937, DUF89, domain 2"/>
    <property type="match status" value="1"/>
</dbReference>
<reference evidence="3 4" key="1">
    <citation type="submission" date="2019-03" db="EMBL/GenBank/DDBJ databases">
        <title>Metabolic potential of uncultured bacteria and archaea associated with petroleum seepage in deep-sea sediments.</title>
        <authorList>
            <person name="Dong X."/>
            <person name="Hubert C."/>
        </authorList>
    </citation>
    <scope>NUCLEOTIDE SEQUENCE [LARGE SCALE GENOMIC DNA]</scope>
    <source>
        <strain evidence="3">E44_bin18</strain>
    </source>
</reference>
<protein>
    <submittedName>
        <fullName evidence="3">DUF89 family protein</fullName>
    </submittedName>
</protein>
<dbReference type="PIRSF" id="PIRSF006593">
    <property type="entry name" value="UCP006593"/>
    <property type="match status" value="1"/>
</dbReference>
<name>A0A523US00_UNCT6</name>
<dbReference type="Gene3D" id="3.40.50.10880">
    <property type="entry name" value="Uncharacterised protein PF01937, DUF89, domain 3"/>
    <property type="match status" value="1"/>
</dbReference>
<feature type="region of interest" description="Disordered" evidence="1">
    <location>
        <begin position="1"/>
        <end position="23"/>
    </location>
</feature>
<proteinExistence type="predicted"/>
<comment type="caution">
    <text evidence="3">The sequence shown here is derived from an EMBL/GenBank/DDBJ whole genome shotgun (WGS) entry which is preliminary data.</text>
</comment>
<feature type="compositionally biased region" description="Polar residues" evidence="1">
    <location>
        <begin position="1"/>
        <end position="12"/>
    </location>
</feature>
<dbReference type="AlphaFoldDB" id="A0A523US00"/>
<evidence type="ECO:0000256" key="1">
    <source>
        <dbReference type="SAM" id="MobiDB-lite"/>
    </source>
</evidence>
<evidence type="ECO:0000313" key="4">
    <source>
        <dbReference type="Proteomes" id="UP000315525"/>
    </source>
</evidence>
<evidence type="ECO:0000313" key="3">
    <source>
        <dbReference type="EMBL" id="TET45169.1"/>
    </source>
</evidence>
<accession>A0A523US00</accession>
<organism evidence="3 4">
    <name type="scientific">candidate division TA06 bacterium</name>
    <dbReference type="NCBI Taxonomy" id="2250710"/>
    <lineage>
        <taxon>Bacteria</taxon>
        <taxon>Bacteria division TA06</taxon>
    </lineage>
</organism>
<sequence length="301" mass="32518">MQADPQQHPLSSRQEKGAKDLKSDPACLPCAIAQGLRAARAATSDPLLLPNAVSAVLDAAAQFDLEDSPAANATCAVKAVCEAIQNPDPYREAKREQNRLALKLYQSTKKVVEDSADRIETALLVSCFGNVIDLGAQDSFDLEKELTTLFERGFARSDLAQFKDRLGTARSILLVADNSGEIVFDKALLEELPSTVRKTIAVKSGPIINDATVEDALKVGLDRVARIITTGSDDLGVNQDRCSPEFLSELDKADLVLAKGHANFETLNELKKGVFFLLKAKCDIVARELGVKTGSLVFAQY</sequence>
<dbReference type="EMBL" id="SOJN01000093">
    <property type="protein sequence ID" value="TET45169.1"/>
    <property type="molecule type" value="Genomic_DNA"/>
</dbReference>
<dbReference type="Proteomes" id="UP000315525">
    <property type="component" value="Unassembled WGS sequence"/>
</dbReference>
<dbReference type="Pfam" id="PF01937">
    <property type="entry name" value="ARMT1-like_dom"/>
    <property type="match status" value="1"/>
</dbReference>